<comment type="caution">
    <text evidence="2">The sequence shown here is derived from an EMBL/GenBank/DDBJ whole genome shotgun (WGS) entry which is preliminary data.</text>
</comment>
<reference evidence="2 3" key="1">
    <citation type="submission" date="2006-02" db="EMBL/GenBank/DDBJ databases">
        <authorList>
            <person name="Murray A."/>
            <person name="Staley J."/>
            <person name="Ferriera S."/>
            <person name="Johnson J."/>
            <person name="Kravitz S."/>
            <person name="Halpern A."/>
            <person name="Remington K."/>
            <person name="Beeson K."/>
            <person name="Tran B."/>
            <person name="Rogers Y.-H."/>
            <person name="Friedman R."/>
            <person name="Venter J.C."/>
        </authorList>
    </citation>
    <scope>NUCLEOTIDE SEQUENCE [LARGE SCALE GENOMIC DNA]</scope>
    <source>
        <strain evidence="2 3">23-P</strain>
    </source>
</reference>
<evidence type="ECO:0000313" key="3">
    <source>
        <dbReference type="Proteomes" id="UP000003053"/>
    </source>
</evidence>
<dbReference type="AlphaFoldDB" id="A4BZE2"/>
<sequence length="96" mass="10851">METSSKNKKASHFCEALSEPWRIRTSDRLLRREVLYPAELRARSFKVATYNCVGVAGFEPATSSSQTRRDDRATLHPEDIPLHIAFKNSKNNTGVS</sequence>
<name>A4BZE2_9FLAO</name>
<accession>A4BZE2</accession>
<feature type="compositionally biased region" description="Basic and acidic residues" evidence="1">
    <location>
        <begin position="67"/>
        <end position="81"/>
    </location>
</feature>
<dbReference type="Proteomes" id="UP000003053">
    <property type="component" value="Unassembled WGS sequence"/>
</dbReference>
<feature type="region of interest" description="Disordered" evidence="1">
    <location>
        <begin position="60"/>
        <end position="81"/>
    </location>
</feature>
<evidence type="ECO:0000313" key="2">
    <source>
        <dbReference type="EMBL" id="EAR12535.1"/>
    </source>
</evidence>
<dbReference type="AntiFam" id="ANF00012">
    <property type="entry name" value="tRNA translation"/>
</dbReference>
<dbReference type="EMBL" id="AAOG01000002">
    <property type="protein sequence ID" value="EAR12535.1"/>
    <property type="molecule type" value="Genomic_DNA"/>
</dbReference>
<keyword evidence="3" id="KW-1185">Reference proteome</keyword>
<proteinExistence type="predicted"/>
<protein>
    <submittedName>
        <fullName evidence="2">Uncharacterized protein</fullName>
    </submittedName>
</protein>
<organism evidence="2 3">
    <name type="scientific">Polaribacter irgensii 23-P</name>
    <dbReference type="NCBI Taxonomy" id="313594"/>
    <lineage>
        <taxon>Bacteria</taxon>
        <taxon>Pseudomonadati</taxon>
        <taxon>Bacteroidota</taxon>
        <taxon>Flavobacteriia</taxon>
        <taxon>Flavobacteriales</taxon>
        <taxon>Flavobacteriaceae</taxon>
    </lineage>
</organism>
<evidence type="ECO:0000256" key="1">
    <source>
        <dbReference type="SAM" id="MobiDB-lite"/>
    </source>
</evidence>
<gene>
    <name evidence="2" type="ORF">PI23P_07915</name>
</gene>
<dbReference type="HOGENOM" id="CLU_2357326_0_0_10"/>